<sequence length="1158" mass="121019">MRPPKTSLVAVLSVFLLLSCLVGSVAGFARQQRPGRFQVVRSDRFIEARQPDDDYGPPPPYYTVEPAVRASMASYSTSQVTSATVTSEPHASSGNYTFSRGIPSLSESSELDTSTLVPSAASSVKASSGTSSEALTAAGTTTKSSHLTQASGNGISETTDGHVSTIRNTSSSPIRTGSSVVTSRASDSASMTGTVSLETELSSSNAESESLSEVFSSASPQENSRVTSLTTTTTEVINITVTVTGVIESTASLVASQSLNGTVSVTITTYLTSTLDTTRSTDIPNPSSATESSNLFTSTLTLSESLGQSESDITTISIQASSGPLVASSALAINATSNSVMDSLKTTTVSEPSPITMVPGVVPPMGNVTGMTTRSVSTDYSKSTASPSNSSMTRGEETSSVFDWSTSTVAESRSSPATIGLPSISFTSFSFSIITTPMTPPSVATGSVSPPFENVTVIRSTWTSTITTSLGPTGFTSSAAHSTSGYNFSKTLESEMSSVGSWQTSANNLTDISTSIITRQPTNLPFPINTTSEWKPTVSSVTPTESTKTVSSQSPQASMSTPGSGWNTTAPYANSTSATGSASYSLTFGSVSYSRMGVTTYRSWNTTNTVQGPVNSTIQTATFGTQTEASMSGATGSLNRTVTAIPPFPTNVNVTLTTISGTVITETYTDILVSIITPTDSIFWSSSTVSSSFNTTPLFPFPSNTTLAGTGTHPTVISSSGEFSTPYKVSTTASERKYHTSNATQHMSVSIPLGSASGTGTPKFPSSNLTATATITFSSIVSWTPDPSPWTTWSTWDLTGKSGASISKGLPRVTIGNLSSVVSESTSYTRTTTLLLTTTLAEPSTSQSKFQNSTGDASSSISYTSTTTLFLTTTLEKPSTSRLSGATITSTASPWMNTTLVSTHSPEASTFWSEVTGTFLTTGSAKGIFTSAENSTLAPFPMTNSTLSQPTSSAIGTLTTTHTPDRPSGVTTPCKSSSTASSTCTDSVDYLPQRSSSVDSFTTDCWTASGSIDSSRPYVPTTPGQVSTICNTTSSMTSYSTARWSNTTKTFGIKDTSTYGSLTTFKTVTTVRAEESVSLWDDYPTPTDRVTSSEALPENPNFTSGNDFPAHRHKDVPNVGISVDNGGVSKSGYWRRQWENAKDKIQSVWHGKTLETEG</sequence>
<feature type="region of interest" description="Disordered" evidence="1">
    <location>
        <begin position="374"/>
        <end position="399"/>
    </location>
</feature>
<evidence type="ECO:0000256" key="1">
    <source>
        <dbReference type="SAM" id="MobiDB-lite"/>
    </source>
</evidence>
<feature type="region of interest" description="Disordered" evidence="1">
    <location>
        <begin position="1084"/>
        <end position="1122"/>
    </location>
</feature>
<dbReference type="STRING" id="694270.A0A395SZJ9"/>
<feature type="signal peptide" evidence="2">
    <location>
        <begin position="1"/>
        <end position="27"/>
    </location>
</feature>
<dbReference type="Proteomes" id="UP000266234">
    <property type="component" value="Unassembled WGS sequence"/>
</dbReference>
<comment type="caution">
    <text evidence="3">The sequence shown here is derived from an EMBL/GenBank/DDBJ whole genome shotgun (WGS) entry which is preliminary data.</text>
</comment>
<feature type="region of interest" description="Disordered" evidence="1">
    <location>
        <begin position="527"/>
        <end position="566"/>
    </location>
</feature>
<evidence type="ECO:0000313" key="4">
    <source>
        <dbReference type="Proteomes" id="UP000266234"/>
    </source>
</evidence>
<evidence type="ECO:0000313" key="3">
    <source>
        <dbReference type="EMBL" id="RGP77911.1"/>
    </source>
</evidence>
<protein>
    <submittedName>
        <fullName evidence="3">Muc1-extracellular alpha-1,4-glucan glucosidase</fullName>
    </submittedName>
</protein>
<name>A0A395SZJ9_9HYPO</name>
<feature type="compositionally biased region" description="Polar residues" evidence="1">
    <location>
        <begin position="553"/>
        <end position="566"/>
    </location>
</feature>
<feature type="compositionally biased region" description="Polar residues" evidence="1">
    <location>
        <begin position="138"/>
        <end position="195"/>
    </location>
</feature>
<feature type="compositionally biased region" description="Low complexity" evidence="1">
    <location>
        <begin position="196"/>
        <end position="219"/>
    </location>
</feature>
<organism evidence="3 4">
    <name type="scientific">Fusarium longipes</name>
    <dbReference type="NCBI Taxonomy" id="694270"/>
    <lineage>
        <taxon>Eukaryota</taxon>
        <taxon>Fungi</taxon>
        <taxon>Dikarya</taxon>
        <taxon>Ascomycota</taxon>
        <taxon>Pezizomycotina</taxon>
        <taxon>Sordariomycetes</taxon>
        <taxon>Hypocreomycetidae</taxon>
        <taxon>Hypocreales</taxon>
        <taxon>Nectriaceae</taxon>
        <taxon>Fusarium</taxon>
    </lineage>
</organism>
<evidence type="ECO:0000256" key="2">
    <source>
        <dbReference type="SAM" id="SignalP"/>
    </source>
</evidence>
<dbReference type="PROSITE" id="PS51257">
    <property type="entry name" value="PROKAR_LIPOPROTEIN"/>
    <property type="match status" value="1"/>
</dbReference>
<gene>
    <name evidence="3" type="ORF">FLONG3_3980</name>
</gene>
<keyword evidence="4" id="KW-1185">Reference proteome</keyword>
<feature type="compositionally biased region" description="Low complexity" evidence="1">
    <location>
        <begin position="122"/>
        <end position="134"/>
    </location>
</feature>
<keyword evidence="2" id="KW-0732">Signal</keyword>
<proteinExistence type="predicted"/>
<accession>A0A395SZJ9</accession>
<feature type="compositionally biased region" description="Low complexity" evidence="1">
    <location>
        <begin position="535"/>
        <end position="552"/>
    </location>
</feature>
<feature type="region of interest" description="Disordered" evidence="1">
    <location>
        <begin position="122"/>
        <end position="226"/>
    </location>
</feature>
<dbReference type="AlphaFoldDB" id="A0A395SZJ9"/>
<dbReference type="EMBL" id="PXOG01000082">
    <property type="protein sequence ID" value="RGP77911.1"/>
    <property type="molecule type" value="Genomic_DNA"/>
</dbReference>
<dbReference type="OrthoDB" id="5104805at2759"/>
<reference evidence="3 4" key="1">
    <citation type="journal article" date="2018" name="PLoS Pathog.">
        <title>Evolution of structural diversity of trichothecenes, a family of toxins produced by plant pathogenic and entomopathogenic fungi.</title>
        <authorList>
            <person name="Proctor R.H."/>
            <person name="McCormick S.P."/>
            <person name="Kim H.S."/>
            <person name="Cardoza R.E."/>
            <person name="Stanley A.M."/>
            <person name="Lindo L."/>
            <person name="Kelly A."/>
            <person name="Brown D.W."/>
            <person name="Lee T."/>
            <person name="Vaughan M.M."/>
            <person name="Alexander N.J."/>
            <person name="Busman M."/>
            <person name="Gutierrez S."/>
        </authorList>
    </citation>
    <scope>NUCLEOTIDE SEQUENCE [LARGE SCALE GENOMIC DNA]</scope>
    <source>
        <strain evidence="3 4">NRRL 20695</strain>
    </source>
</reference>
<feature type="chain" id="PRO_5017293403" evidence="2">
    <location>
        <begin position="28"/>
        <end position="1158"/>
    </location>
</feature>
<feature type="compositionally biased region" description="Polar residues" evidence="1">
    <location>
        <begin position="1088"/>
        <end position="1106"/>
    </location>
</feature>